<dbReference type="SMART" id="SM00717">
    <property type="entry name" value="SANT"/>
    <property type="match status" value="1"/>
</dbReference>
<dbReference type="OrthoDB" id="118550at2759"/>
<dbReference type="Pfam" id="PF23082">
    <property type="entry name" value="Myb_DNA-binding_2"/>
    <property type="match status" value="1"/>
</dbReference>
<proteinExistence type="predicted"/>
<dbReference type="InterPro" id="IPR001005">
    <property type="entry name" value="SANT/Myb"/>
</dbReference>
<keyword evidence="3" id="KW-0804">Transcription</keyword>
<comment type="subcellular location">
    <subcellularLocation>
        <location evidence="1">Nucleus</location>
    </subcellularLocation>
</comment>
<keyword evidence="4" id="KW-0539">Nucleus</keyword>
<gene>
    <name evidence="6" type="ORF">IFM89_013141</name>
</gene>
<dbReference type="GO" id="GO:0003700">
    <property type="term" value="F:DNA-binding transcription factor activity"/>
    <property type="evidence" value="ECO:0007669"/>
    <property type="project" value="InterPro"/>
</dbReference>
<evidence type="ECO:0000313" key="7">
    <source>
        <dbReference type="Proteomes" id="UP000631114"/>
    </source>
</evidence>
<evidence type="ECO:0000256" key="2">
    <source>
        <dbReference type="ARBA" id="ARBA00023015"/>
    </source>
</evidence>
<organism evidence="6 7">
    <name type="scientific">Coptis chinensis</name>
    <dbReference type="NCBI Taxonomy" id="261450"/>
    <lineage>
        <taxon>Eukaryota</taxon>
        <taxon>Viridiplantae</taxon>
        <taxon>Streptophyta</taxon>
        <taxon>Embryophyta</taxon>
        <taxon>Tracheophyta</taxon>
        <taxon>Spermatophyta</taxon>
        <taxon>Magnoliopsida</taxon>
        <taxon>Ranunculales</taxon>
        <taxon>Ranunculaceae</taxon>
        <taxon>Coptidoideae</taxon>
        <taxon>Coptis</taxon>
    </lineage>
</organism>
<evidence type="ECO:0000256" key="3">
    <source>
        <dbReference type="ARBA" id="ARBA00023163"/>
    </source>
</evidence>
<dbReference type="Gene3D" id="1.10.10.60">
    <property type="entry name" value="Homeodomain-like"/>
    <property type="match status" value="1"/>
</dbReference>
<dbReference type="FunFam" id="1.10.10.60:FF:000154">
    <property type="entry name" value="Transcription factor SRM1"/>
    <property type="match status" value="1"/>
</dbReference>
<evidence type="ECO:0000256" key="1">
    <source>
        <dbReference type="ARBA" id="ARBA00004123"/>
    </source>
</evidence>
<comment type="caution">
    <text evidence="6">The sequence shown here is derived from an EMBL/GenBank/DDBJ whole genome shotgun (WGS) entry which is preliminary data.</text>
</comment>
<protein>
    <recommendedName>
        <fullName evidence="5">Myb-like domain-containing protein</fullName>
    </recommendedName>
</protein>
<dbReference type="GO" id="GO:0005634">
    <property type="term" value="C:nucleus"/>
    <property type="evidence" value="ECO:0007669"/>
    <property type="project" value="UniProtKB-SubCell"/>
</dbReference>
<dbReference type="InterPro" id="IPR044636">
    <property type="entry name" value="RADIALIS-like"/>
</dbReference>
<evidence type="ECO:0000256" key="4">
    <source>
        <dbReference type="ARBA" id="ARBA00023242"/>
    </source>
</evidence>
<accession>A0A835IMG4</accession>
<dbReference type="SUPFAM" id="SSF46689">
    <property type="entry name" value="Homeodomain-like"/>
    <property type="match status" value="1"/>
</dbReference>
<reference evidence="6 7" key="1">
    <citation type="submission" date="2020-10" db="EMBL/GenBank/DDBJ databases">
        <title>The Coptis chinensis genome and diversification of protoberbering-type alkaloids.</title>
        <authorList>
            <person name="Wang B."/>
            <person name="Shu S."/>
            <person name="Song C."/>
            <person name="Liu Y."/>
        </authorList>
    </citation>
    <scope>NUCLEOTIDE SEQUENCE [LARGE SCALE GENOMIC DNA]</scope>
    <source>
        <strain evidence="6">HL-2020</strain>
        <tissue evidence="6">Leaf</tissue>
    </source>
</reference>
<dbReference type="PANTHER" id="PTHR43952">
    <property type="entry name" value="MYB FAMILY TRANSCRIPTION FACTOR-RELATED"/>
    <property type="match status" value="1"/>
</dbReference>
<dbReference type="EMBL" id="JADFTS010000002">
    <property type="protein sequence ID" value="KAF9620520.1"/>
    <property type="molecule type" value="Genomic_DNA"/>
</dbReference>
<sequence length="92" mass="10261">MASGSMSSSTWTFKQNKLFEHAIAMYDQNTPDRWYHVARVIGGGKSVEDIKKHYEILVEDIKKIEAGLIPLPDYEPMVSSNAKGKGKGLMST</sequence>
<keyword evidence="7" id="KW-1185">Reference proteome</keyword>
<dbReference type="PANTHER" id="PTHR43952:SF72">
    <property type="entry name" value="MYB-LIKE DOMAIN-CONTAINING PROTEIN"/>
    <property type="match status" value="1"/>
</dbReference>
<feature type="domain" description="Myb-like" evidence="5">
    <location>
        <begin position="7"/>
        <end position="60"/>
    </location>
</feature>
<name>A0A835IMG4_9MAGN</name>
<dbReference type="AlphaFoldDB" id="A0A835IMG4"/>
<evidence type="ECO:0000259" key="5">
    <source>
        <dbReference type="SMART" id="SM00717"/>
    </source>
</evidence>
<evidence type="ECO:0000313" key="6">
    <source>
        <dbReference type="EMBL" id="KAF9620520.1"/>
    </source>
</evidence>
<dbReference type="CDD" id="cd00167">
    <property type="entry name" value="SANT"/>
    <property type="match status" value="1"/>
</dbReference>
<keyword evidence="2" id="KW-0805">Transcription regulation</keyword>
<dbReference type="Proteomes" id="UP000631114">
    <property type="component" value="Unassembled WGS sequence"/>
</dbReference>
<dbReference type="InterPro" id="IPR009057">
    <property type="entry name" value="Homeodomain-like_sf"/>
</dbReference>